<name>A0A848LB47_9BACT</name>
<feature type="transmembrane region" description="Helical" evidence="1">
    <location>
        <begin position="42"/>
        <end position="61"/>
    </location>
</feature>
<dbReference type="Gene3D" id="2.40.50.100">
    <property type="match status" value="1"/>
</dbReference>
<dbReference type="Proteomes" id="UP000518300">
    <property type="component" value="Unassembled WGS sequence"/>
</dbReference>
<keyword evidence="1" id="KW-0812">Transmembrane</keyword>
<dbReference type="PANTHER" id="PTHR30386">
    <property type="entry name" value="MEMBRANE FUSION SUBUNIT OF EMRAB-TOLC MULTIDRUG EFFLUX PUMP"/>
    <property type="match status" value="1"/>
</dbReference>
<accession>A0A848LB47</accession>
<comment type="caution">
    <text evidence="2">The sequence shown here is derived from an EMBL/GenBank/DDBJ whole genome shotgun (WGS) entry which is preliminary data.</text>
</comment>
<protein>
    <submittedName>
        <fullName evidence="2">HlyD family efflux transporter periplasmic adaptor subunit</fullName>
    </submittedName>
</protein>
<proteinExistence type="predicted"/>
<keyword evidence="1" id="KW-0472">Membrane</keyword>
<keyword evidence="3" id="KW-1185">Reference proteome</keyword>
<evidence type="ECO:0000313" key="2">
    <source>
        <dbReference type="EMBL" id="NMO13531.1"/>
    </source>
</evidence>
<dbReference type="AlphaFoldDB" id="A0A848LB47"/>
<keyword evidence="1" id="KW-1133">Transmembrane helix</keyword>
<dbReference type="SUPFAM" id="SSF111369">
    <property type="entry name" value="HlyD-like secretion proteins"/>
    <property type="match status" value="1"/>
</dbReference>
<dbReference type="RefSeq" id="WP_169342809.1">
    <property type="nucleotide sequence ID" value="NZ_JABBJJ010000004.1"/>
</dbReference>
<organism evidence="2 3">
    <name type="scientific">Pyxidicoccus fallax</name>
    <dbReference type="NCBI Taxonomy" id="394095"/>
    <lineage>
        <taxon>Bacteria</taxon>
        <taxon>Pseudomonadati</taxon>
        <taxon>Myxococcota</taxon>
        <taxon>Myxococcia</taxon>
        <taxon>Myxococcales</taxon>
        <taxon>Cystobacterineae</taxon>
        <taxon>Myxococcaceae</taxon>
        <taxon>Pyxidicoccus</taxon>
    </lineage>
</organism>
<dbReference type="InterPro" id="IPR050739">
    <property type="entry name" value="MFP"/>
</dbReference>
<evidence type="ECO:0000256" key="1">
    <source>
        <dbReference type="SAM" id="Phobius"/>
    </source>
</evidence>
<dbReference type="EMBL" id="JABBJJ010000004">
    <property type="protein sequence ID" value="NMO13531.1"/>
    <property type="molecule type" value="Genomic_DNA"/>
</dbReference>
<gene>
    <name evidence="2" type="ORF">HG543_01460</name>
</gene>
<sequence>MSEPQPPPQPQPKLFRQEALDYHARPEARGTLLRVMPAWMDAAWWVVVALVLVAGVGLALVDINDHARGPVLVRIKGLEEVTATAGGRVSRVLVRRGERVRAGQPLVELYSSGEAADRLRVQEEFRSRLAAWLLEPQNMGTRQELSALRAQLELSEARMGERVLKAPCDGQVGEVRVREQQFLAVGEVVVSLVREGAEAWAVALLPGQYRPLLHPGLPLRMELTGFAYSWQSLQVATVSDELVGPAEVRRYLGPGLQDAVKVDDGPVVVVEAKLPSDSFQASDGTYAYYTGMPGQAWVTVRARNGWMTLLPVLELLGKPRD</sequence>
<evidence type="ECO:0000313" key="3">
    <source>
        <dbReference type="Proteomes" id="UP000518300"/>
    </source>
</evidence>
<reference evidence="2 3" key="1">
    <citation type="submission" date="2020-04" db="EMBL/GenBank/DDBJ databases">
        <title>Draft genome of Pyxidicoccus fallax type strain.</title>
        <authorList>
            <person name="Whitworth D.E."/>
        </authorList>
    </citation>
    <scope>NUCLEOTIDE SEQUENCE [LARGE SCALE GENOMIC DNA]</scope>
    <source>
        <strain evidence="2 3">DSM 14698</strain>
    </source>
</reference>